<dbReference type="InterPro" id="IPR006935">
    <property type="entry name" value="Helicase/UvrB_N"/>
</dbReference>
<sequence length="557" mass="60767">MTFALRNYQSTAIEELLAWWDTHPGLDQIPIAVLPTGAGKSVIIADLVRQLFALWPEYHPRTLVIVPSKELAEQNAEKLATVLPAHLRIGYYSASVGKKDPTADVIVATIGTVAKNAHVLGNICCVLVDECHLISPDGAGQYRAFLTDLARYCQFRTAGLTATPFRGNGIWLTDGKAPLFTGIATEVRLRQLLDEGYLSPLVRPVDVLEQIDASGVEVSKATGDYDLHQLSEVVDAYIESAARQSVRIAVDRKKWIAFCPTVANAEKLARALNGLGVVTQVVTGDTPKAIRESLIGQFRAGKIRCLVTVLALATGFDVPDVDCILWLRPTKSPVLYVQGAGRGLRIAPGKTDCLWLDFSDTTARLGPIDEIRGRARRSSQPGTAPFAVCDDCGAQVRPASLLVCPECGYVMREEEAPSARKVSDAAVLASQVKQKIHRYEIDRVEYAKHEKAGSPPSLRVEYWAGYRCVAREWVCLSHSGYALAKARSWFSDRSPAGYSHLPGSVDQALEWIDTGFELRRPSAIVVNETAKFPEIVSYEWNSTGGPERGAEPDALAA</sequence>
<gene>
    <name evidence="3" type="ORF">BAU08_09400</name>
</gene>
<dbReference type="PANTHER" id="PTHR47396">
    <property type="entry name" value="TYPE I RESTRICTION ENZYME ECOKI R PROTEIN"/>
    <property type="match status" value="1"/>
</dbReference>
<dbReference type="SMART" id="SM00487">
    <property type="entry name" value="DEXDc"/>
    <property type="match status" value="1"/>
</dbReference>
<evidence type="ECO:0000313" key="3">
    <source>
        <dbReference type="EMBL" id="ANN71522.1"/>
    </source>
</evidence>
<dbReference type="GO" id="GO:0005829">
    <property type="term" value="C:cytosol"/>
    <property type="evidence" value="ECO:0007669"/>
    <property type="project" value="TreeGrafter"/>
</dbReference>
<protein>
    <recommendedName>
        <fullName evidence="5">DNA helicase</fullName>
    </recommendedName>
</protein>
<dbReference type="PROSITE" id="PS51192">
    <property type="entry name" value="HELICASE_ATP_BIND_1"/>
    <property type="match status" value="1"/>
</dbReference>
<dbReference type="PROSITE" id="PS51194">
    <property type="entry name" value="HELICASE_CTER"/>
    <property type="match status" value="1"/>
</dbReference>
<dbReference type="RefSeq" id="WP_066669038.1">
    <property type="nucleotide sequence ID" value="NZ_CP016171.1"/>
</dbReference>
<dbReference type="Gene3D" id="3.40.50.300">
    <property type="entry name" value="P-loop containing nucleotide triphosphate hydrolases"/>
    <property type="match status" value="2"/>
</dbReference>
<dbReference type="InterPro" id="IPR027417">
    <property type="entry name" value="P-loop_NTPase"/>
</dbReference>
<dbReference type="PANTHER" id="PTHR47396:SF1">
    <property type="entry name" value="ATP-DEPENDENT HELICASE IRC3-RELATED"/>
    <property type="match status" value="1"/>
</dbReference>
<evidence type="ECO:0000259" key="2">
    <source>
        <dbReference type="PROSITE" id="PS51194"/>
    </source>
</evidence>
<evidence type="ECO:0000313" key="4">
    <source>
        <dbReference type="Proteomes" id="UP000092213"/>
    </source>
</evidence>
<dbReference type="InterPro" id="IPR050742">
    <property type="entry name" value="Helicase_Restrict-Modif_Enz"/>
</dbReference>
<feature type="domain" description="Helicase C-terminal" evidence="2">
    <location>
        <begin position="233"/>
        <end position="387"/>
    </location>
</feature>
<dbReference type="GO" id="GO:0016787">
    <property type="term" value="F:hydrolase activity"/>
    <property type="evidence" value="ECO:0007669"/>
    <property type="project" value="InterPro"/>
</dbReference>
<dbReference type="InterPro" id="IPR001650">
    <property type="entry name" value="Helicase_C-like"/>
</dbReference>
<dbReference type="Proteomes" id="UP000092213">
    <property type="component" value="Chromosome"/>
</dbReference>
<dbReference type="EMBL" id="CP016171">
    <property type="protein sequence ID" value="ANN71522.1"/>
    <property type="molecule type" value="Genomic_DNA"/>
</dbReference>
<dbReference type="SUPFAM" id="SSF52540">
    <property type="entry name" value="P-loop containing nucleoside triphosphate hydrolases"/>
    <property type="match status" value="2"/>
</dbReference>
<name>A0A193FUT9_9BORD</name>
<dbReference type="GO" id="GO:0003677">
    <property type="term" value="F:DNA binding"/>
    <property type="evidence" value="ECO:0007669"/>
    <property type="project" value="InterPro"/>
</dbReference>
<evidence type="ECO:0008006" key="5">
    <source>
        <dbReference type="Google" id="ProtNLM"/>
    </source>
</evidence>
<dbReference type="GO" id="GO:0005524">
    <property type="term" value="F:ATP binding"/>
    <property type="evidence" value="ECO:0007669"/>
    <property type="project" value="InterPro"/>
</dbReference>
<dbReference type="STRING" id="463025.BAU08_09400"/>
<feature type="domain" description="Helicase ATP-binding" evidence="1">
    <location>
        <begin position="21"/>
        <end position="182"/>
    </location>
</feature>
<dbReference type="Pfam" id="PF00271">
    <property type="entry name" value="Helicase_C"/>
    <property type="match status" value="1"/>
</dbReference>
<reference evidence="3 4" key="1">
    <citation type="submission" date="2016-06" db="EMBL/GenBank/DDBJ databases">
        <title>Complete genome sequences of Bordetella bronchialis and Bordetella flabilis.</title>
        <authorList>
            <person name="LiPuma J.J."/>
            <person name="Spilker T."/>
        </authorList>
    </citation>
    <scope>NUCLEOTIDE SEQUENCE [LARGE SCALE GENOMIC DNA]</scope>
    <source>
        <strain evidence="3 4">AU17976</strain>
    </source>
</reference>
<dbReference type="AlphaFoldDB" id="A0A193FUT9"/>
<evidence type="ECO:0000259" key="1">
    <source>
        <dbReference type="PROSITE" id="PS51192"/>
    </source>
</evidence>
<dbReference type="SMART" id="SM00490">
    <property type="entry name" value="HELICc"/>
    <property type="match status" value="1"/>
</dbReference>
<proteinExistence type="predicted"/>
<dbReference type="InterPro" id="IPR014001">
    <property type="entry name" value="Helicase_ATP-bd"/>
</dbReference>
<organism evidence="3 4">
    <name type="scientific">Bordetella bronchialis</name>
    <dbReference type="NCBI Taxonomy" id="463025"/>
    <lineage>
        <taxon>Bacteria</taxon>
        <taxon>Pseudomonadati</taxon>
        <taxon>Pseudomonadota</taxon>
        <taxon>Betaproteobacteria</taxon>
        <taxon>Burkholderiales</taxon>
        <taxon>Alcaligenaceae</taxon>
        <taxon>Bordetella</taxon>
    </lineage>
</organism>
<accession>A0A193FUT9</accession>
<dbReference type="Pfam" id="PF04851">
    <property type="entry name" value="ResIII"/>
    <property type="match status" value="1"/>
</dbReference>